<reference evidence="1" key="1">
    <citation type="journal article" date="2020" name="Nature">
        <title>Giant virus diversity and host interactions through global metagenomics.</title>
        <authorList>
            <person name="Schulz F."/>
            <person name="Roux S."/>
            <person name="Paez-Espino D."/>
            <person name="Jungbluth S."/>
            <person name="Walsh D.A."/>
            <person name="Denef V.J."/>
            <person name="McMahon K.D."/>
            <person name="Konstantinidis K.T."/>
            <person name="Eloe-Fadrosh E.A."/>
            <person name="Kyrpides N.C."/>
            <person name="Woyke T."/>
        </authorList>
    </citation>
    <scope>NUCLEOTIDE SEQUENCE</scope>
    <source>
        <strain evidence="1">GVMAG-M-3300023174-176</strain>
    </source>
</reference>
<dbReference type="EMBL" id="MN739613">
    <property type="protein sequence ID" value="QHT15838.1"/>
    <property type="molecule type" value="Genomic_DNA"/>
</dbReference>
<accession>A0A6C0DFV5</accession>
<dbReference type="AlphaFoldDB" id="A0A6C0DFV5"/>
<evidence type="ECO:0000313" key="1">
    <source>
        <dbReference type="EMBL" id="QHT15838.1"/>
    </source>
</evidence>
<sequence length="169" mass="19515">MNPPTPTCAILLDPSATIPFQVGNTPDPCFFNINGIYAMRYTAPYSWTFDSLYNYISSDINFRDISNLIHYPDPYSYQGATTSVKYMSNQQKDQYESQLTLFRQVYAFNYAAYVYAATNNKIPVYYRFKCSSELQTYNASLGLVNKLYNVSELFPYTCLFYLPFPPFCA</sequence>
<proteinExistence type="predicted"/>
<name>A0A6C0DFV5_9ZZZZ</name>
<organism evidence="1">
    <name type="scientific">viral metagenome</name>
    <dbReference type="NCBI Taxonomy" id="1070528"/>
    <lineage>
        <taxon>unclassified sequences</taxon>
        <taxon>metagenomes</taxon>
        <taxon>organismal metagenomes</taxon>
    </lineage>
</organism>
<protein>
    <submittedName>
        <fullName evidence="1">Uncharacterized protein</fullName>
    </submittedName>
</protein>